<keyword evidence="4" id="KW-1185">Reference proteome</keyword>
<feature type="compositionally biased region" description="Acidic residues" evidence="2">
    <location>
        <begin position="144"/>
        <end position="163"/>
    </location>
</feature>
<sequence>MAHREFMKKIHKCALKVTFKCPCRAHDQKLMKTMKKIGVYEISLDMKHGKLEVIGRLDTDQLIRKLKETKMLMDVELWEDQNGLKNAQADQLNNEFKNMTVGVGESSKGTRKGKKTVKFVLPDEEEEFEASRRGKGKRIVESNSSDEEELDACDGDDGDGFDDCDVHSDEGDGASSIRMNSNGGNKKQRGKGKIGGKKDTRGGELTCNDKATEESDRPNHIAGPMGSHPMAPPLSGRMVPWCPCYQQQQRHMTAMEYERREAHRGYYVYSPSPVMIYQHRAANMNDMLPPIYGPYMHAWPHHPPMNKG</sequence>
<comment type="caution">
    <text evidence="3">The sequence shown here is derived from an EMBL/GenBank/DDBJ whole genome shotgun (WGS) entry which is preliminary data.</text>
</comment>
<dbReference type="Proteomes" id="UP000327157">
    <property type="component" value="Chromosome 16"/>
</dbReference>
<dbReference type="EMBL" id="SMOL01000160">
    <property type="protein sequence ID" value="KAB2624924.1"/>
    <property type="molecule type" value="Genomic_DNA"/>
</dbReference>
<accession>A0A5N5HNR1</accession>
<dbReference type="PANTHER" id="PTHR45868">
    <property type="entry name" value="HEAVY METAL-ASSOCIATED ISOPRENYLATED PLANT PROTEIN 33-RELATED"/>
    <property type="match status" value="1"/>
</dbReference>
<evidence type="ECO:0000256" key="2">
    <source>
        <dbReference type="SAM" id="MobiDB-lite"/>
    </source>
</evidence>
<protein>
    <submittedName>
        <fullName evidence="3">Chloroplast-targeted copper chaperone</fullName>
    </submittedName>
</protein>
<name>A0A5N5HNR1_9ROSA</name>
<reference evidence="3 4" key="3">
    <citation type="submission" date="2019-11" db="EMBL/GenBank/DDBJ databases">
        <title>A de novo genome assembly of a pear dwarfing rootstock.</title>
        <authorList>
            <person name="Wang F."/>
            <person name="Wang J."/>
            <person name="Li S."/>
            <person name="Zhang Y."/>
            <person name="Fang M."/>
            <person name="Ma L."/>
            <person name="Zhao Y."/>
            <person name="Jiang S."/>
        </authorList>
    </citation>
    <scope>NUCLEOTIDE SEQUENCE [LARGE SCALE GENOMIC DNA]</scope>
    <source>
        <strain evidence="3">S2</strain>
        <tissue evidence="3">Leaf</tissue>
    </source>
</reference>
<evidence type="ECO:0000313" key="3">
    <source>
        <dbReference type="EMBL" id="KAB2624924.1"/>
    </source>
</evidence>
<dbReference type="GO" id="GO:0046872">
    <property type="term" value="F:metal ion binding"/>
    <property type="evidence" value="ECO:0007669"/>
    <property type="project" value="UniProtKB-KW"/>
</dbReference>
<feature type="compositionally biased region" description="Basic residues" evidence="2">
    <location>
        <begin position="186"/>
        <end position="195"/>
    </location>
</feature>
<dbReference type="PANTHER" id="PTHR45868:SF83">
    <property type="entry name" value="HEAVY METAL-ASSOCIATED ISOPRENYLATED PLANT PROTEIN 33"/>
    <property type="match status" value="1"/>
</dbReference>
<evidence type="ECO:0000256" key="1">
    <source>
        <dbReference type="ARBA" id="ARBA00022723"/>
    </source>
</evidence>
<organism evidence="3 4">
    <name type="scientific">Pyrus ussuriensis x Pyrus communis</name>
    <dbReference type="NCBI Taxonomy" id="2448454"/>
    <lineage>
        <taxon>Eukaryota</taxon>
        <taxon>Viridiplantae</taxon>
        <taxon>Streptophyta</taxon>
        <taxon>Embryophyta</taxon>
        <taxon>Tracheophyta</taxon>
        <taxon>Spermatophyta</taxon>
        <taxon>Magnoliopsida</taxon>
        <taxon>eudicotyledons</taxon>
        <taxon>Gunneridae</taxon>
        <taxon>Pentapetalae</taxon>
        <taxon>rosids</taxon>
        <taxon>fabids</taxon>
        <taxon>Rosales</taxon>
        <taxon>Rosaceae</taxon>
        <taxon>Amygdaloideae</taxon>
        <taxon>Maleae</taxon>
        <taxon>Pyrus</taxon>
    </lineage>
</organism>
<evidence type="ECO:0000313" key="4">
    <source>
        <dbReference type="Proteomes" id="UP000327157"/>
    </source>
</evidence>
<feature type="region of interest" description="Disordered" evidence="2">
    <location>
        <begin position="126"/>
        <end position="221"/>
    </location>
</feature>
<reference evidence="4" key="2">
    <citation type="submission" date="2019-10" db="EMBL/GenBank/DDBJ databases">
        <title>A de novo genome assembly of a pear dwarfing rootstock.</title>
        <authorList>
            <person name="Wang F."/>
            <person name="Wang J."/>
            <person name="Li S."/>
            <person name="Zhang Y."/>
            <person name="Fang M."/>
            <person name="Ma L."/>
            <person name="Zhao Y."/>
            <person name="Jiang S."/>
        </authorList>
    </citation>
    <scope>NUCLEOTIDE SEQUENCE [LARGE SCALE GENOMIC DNA]</scope>
</reference>
<proteinExistence type="predicted"/>
<reference evidence="3 4" key="1">
    <citation type="submission" date="2019-09" db="EMBL/GenBank/DDBJ databases">
        <authorList>
            <person name="Ou C."/>
        </authorList>
    </citation>
    <scope>NUCLEOTIDE SEQUENCE [LARGE SCALE GENOMIC DNA]</scope>
    <source>
        <strain evidence="3">S2</strain>
        <tissue evidence="3">Leaf</tissue>
    </source>
</reference>
<dbReference type="AlphaFoldDB" id="A0A5N5HNR1"/>
<gene>
    <name evidence="3" type="ORF">D8674_016584</name>
</gene>
<feature type="compositionally biased region" description="Basic and acidic residues" evidence="2">
    <location>
        <begin position="210"/>
        <end position="219"/>
    </location>
</feature>
<keyword evidence="1" id="KW-0479">Metal-binding</keyword>